<evidence type="ECO:0000313" key="1">
    <source>
        <dbReference type="EMBL" id="MDD1784476.1"/>
    </source>
</evidence>
<dbReference type="PANTHER" id="PTHR34322:SF2">
    <property type="entry name" value="TRANSPOSASE IS200-LIKE DOMAIN-CONTAINING PROTEIN"/>
    <property type="match status" value="1"/>
</dbReference>
<protein>
    <submittedName>
        <fullName evidence="1">Transposase</fullName>
    </submittedName>
</protein>
<gene>
    <name evidence="1" type="ORF">LRP49_25210</name>
</gene>
<accession>A0ABT5QU18</accession>
<reference evidence="1" key="1">
    <citation type="submission" date="2021-12" db="EMBL/GenBank/DDBJ databases">
        <title>Enterovibrio ZSDZ35 sp. nov. and Enterovibrio ZSDZ42 sp. nov., isolated from coastal seawater in Qingdao.</title>
        <authorList>
            <person name="Zhang P."/>
        </authorList>
    </citation>
    <scope>NUCLEOTIDE SEQUENCE</scope>
    <source>
        <strain evidence="1">ZSDZ35</strain>
    </source>
</reference>
<feature type="non-terminal residue" evidence="1">
    <location>
        <position position="1"/>
    </location>
</feature>
<proteinExistence type="predicted"/>
<dbReference type="EMBL" id="JAJUBB010000083">
    <property type="protein sequence ID" value="MDD1784476.1"/>
    <property type="molecule type" value="Genomic_DNA"/>
</dbReference>
<dbReference type="InterPro" id="IPR036515">
    <property type="entry name" value="Transposase_17_sf"/>
</dbReference>
<comment type="caution">
    <text evidence="1">The sequence shown here is derived from an EMBL/GenBank/DDBJ whole genome shotgun (WGS) entry which is preliminary data.</text>
</comment>
<dbReference type="SUPFAM" id="SSF143422">
    <property type="entry name" value="Transposase IS200-like"/>
    <property type="match status" value="1"/>
</dbReference>
<dbReference type="PANTHER" id="PTHR34322">
    <property type="entry name" value="TRANSPOSASE, Y1_TNP DOMAIN-CONTAINING"/>
    <property type="match status" value="1"/>
</dbReference>
<organism evidence="1 2">
    <name type="scientific">Enterovibrio qingdaonensis</name>
    <dbReference type="NCBI Taxonomy" id="2899818"/>
    <lineage>
        <taxon>Bacteria</taxon>
        <taxon>Pseudomonadati</taxon>
        <taxon>Pseudomonadota</taxon>
        <taxon>Gammaproteobacteria</taxon>
        <taxon>Vibrionales</taxon>
        <taxon>Vibrionaceae</taxon>
        <taxon>Enterovibrio</taxon>
    </lineage>
</organism>
<dbReference type="Proteomes" id="UP001149821">
    <property type="component" value="Unassembled WGS sequence"/>
</dbReference>
<sequence length="110" mass="12673">HVVLHINTEHAKSLSPVEIAERWLAFHLGPLLVQRWLQGDKLSTSETEHCLEIIESWRARLTSISWFMRLLNQHIATEANREDKCTGHFWEGRFKSQALLDEKALAAAMA</sequence>
<name>A0ABT5QU18_9GAMM</name>
<evidence type="ECO:0000313" key="2">
    <source>
        <dbReference type="Proteomes" id="UP001149821"/>
    </source>
</evidence>
<keyword evidence="2" id="KW-1185">Reference proteome</keyword>
<feature type="non-terminal residue" evidence="1">
    <location>
        <position position="110"/>
    </location>
</feature>